<accession>A0A9E4ZD94</accession>
<dbReference type="AlphaFoldDB" id="A0A9E4ZD94"/>
<dbReference type="NCBIfam" id="TIGR03260">
    <property type="entry name" value="met_CoM_red_D"/>
    <property type="match status" value="1"/>
</dbReference>
<reference evidence="2" key="2">
    <citation type="submission" date="2021-04" db="EMBL/GenBank/DDBJ databases">
        <authorList>
            <person name="Dong X."/>
        </authorList>
    </citation>
    <scope>NUCLEOTIDE SEQUENCE</scope>
    <source>
        <strain evidence="2">LLY</strain>
    </source>
</reference>
<keyword evidence="3" id="KW-1185">Reference proteome</keyword>
<sequence>MVDPTTNLEDLIQIEICPARFLSPETAQELLNELSNIEGITRAFVHGPRLPKTVPYGPATGHDVDHKFSKNIQIGETEMDLAVIVGRIRLEILNEEVRDNIRKVCERTLPMGYEFREGLFIQKRQTVSDYAKRGPDADPTTLGLADPKGKVGNRVCMLNPAE</sequence>
<evidence type="ECO:0000313" key="3">
    <source>
        <dbReference type="Proteomes" id="UP001056766"/>
    </source>
</evidence>
<dbReference type="PIRSF" id="PIRSF005636">
    <property type="entry name" value="McrD"/>
    <property type="match status" value="1"/>
</dbReference>
<dbReference type="EMBL" id="JAGSOI010000005">
    <property type="protein sequence ID" value="MCM1985867.1"/>
    <property type="molecule type" value="Genomic_DNA"/>
</dbReference>
<evidence type="ECO:0000256" key="1">
    <source>
        <dbReference type="ARBA" id="ARBA00022994"/>
    </source>
</evidence>
<protein>
    <submittedName>
        <fullName evidence="2">Methyl-coenzyme M reductase operon protein D</fullName>
    </submittedName>
</protein>
<name>A0A9E4ZD94_9EURY</name>
<reference evidence="2" key="1">
    <citation type="journal article" date="2021" name="mSystems">
        <title>Bacteria and Archaea Synergistically Convert Glycine Betaine to Biogenic Methane in the Formosa Cold Seep of the South China Sea.</title>
        <authorList>
            <person name="Li L."/>
            <person name="Zhang W."/>
            <person name="Zhang S."/>
            <person name="Song L."/>
            <person name="Sun Q."/>
            <person name="Zhang H."/>
            <person name="Xiang H."/>
            <person name="Dong X."/>
        </authorList>
    </citation>
    <scope>NUCLEOTIDE SEQUENCE</scope>
    <source>
        <strain evidence="2">LLY</strain>
    </source>
</reference>
<dbReference type="InterPro" id="IPR003901">
    <property type="entry name" value="Me_CoM_Rdtase_D"/>
</dbReference>
<dbReference type="Pfam" id="PF02505">
    <property type="entry name" value="MCR_D"/>
    <property type="match status" value="1"/>
</dbReference>
<gene>
    <name evidence="2" type="primary">mcrD</name>
    <name evidence="2" type="ORF">KDK67_02380</name>
</gene>
<keyword evidence="1" id="KW-0484">Methanogenesis</keyword>
<evidence type="ECO:0000313" key="2">
    <source>
        <dbReference type="EMBL" id="MCM1985867.1"/>
    </source>
</evidence>
<dbReference type="GO" id="GO:0015948">
    <property type="term" value="P:methanogenesis"/>
    <property type="evidence" value="ECO:0007669"/>
    <property type="project" value="UniProtKB-KW"/>
</dbReference>
<dbReference type="Proteomes" id="UP001056766">
    <property type="component" value="Unassembled WGS sequence"/>
</dbReference>
<dbReference type="RefSeq" id="WP_250867238.1">
    <property type="nucleotide sequence ID" value="NZ_JAGSOI010000005.1"/>
</dbReference>
<comment type="caution">
    <text evidence="2">The sequence shown here is derived from an EMBL/GenBank/DDBJ whole genome shotgun (WGS) entry which is preliminary data.</text>
</comment>
<proteinExistence type="predicted"/>
<organism evidence="2 3">
    <name type="scientific">Methanococcoides seepicolus</name>
    <dbReference type="NCBI Taxonomy" id="2828780"/>
    <lineage>
        <taxon>Archaea</taxon>
        <taxon>Methanobacteriati</taxon>
        <taxon>Methanobacteriota</taxon>
        <taxon>Stenosarchaea group</taxon>
        <taxon>Methanomicrobia</taxon>
        <taxon>Methanosarcinales</taxon>
        <taxon>Methanosarcinaceae</taxon>
        <taxon>Methanococcoides</taxon>
    </lineage>
</organism>